<dbReference type="RefSeq" id="WP_015709430.1">
    <property type="nucleotide sequence ID" value="NC_015578.1"/>
</dbReference>
<dbReference type="NCBIfam" id="NF037995">
    <property type="entry name" value="TRAP_S1"/>
    <property type="match status" value="1"/>
</dbReference>
<dbReference type="EMBL" id="CP001843">
    <property type="protein sequence ID" value="AEF84157.1"/>
    <property type="molecule type" value="Genomic_DNA"/>
</dbReference>
<dbReference type="OrthoDB" id="89872at2"/>
<dbReference type="eggNOG" id="COG1638">
    <property type="taxonomic scope" value="Bacteria"/>
</dbReference>
<dbReference type="AlphaFoldDB" id="F5YKP8"/>
<dbReference type="InterPro" id="IPR018389">
    <property type="entry name" value="DctP_fam"/>
</dbReference>
<evidence type="ECO:0000256" key="4">
    <source>
        <dbReference type="SAM" id="SignalP"/>
    </source>
</evidence>
<organism evidence="5 6">
    <name type="scientific">Treponema primitia (strain ATCC BAA-887 / DSM 12427 / ZAS-2)</name>
    <dbReference type="NCBI Taxonomy" id="545694"/>
    <lineage>
        <taxon>Bacteria</taxon>
        <taxon>Pseudomonadati</taxon>
        <taxon>Spirochaetota</taxon>
        <taxon>Spirochaetia</taxon>
        <taxon>Spirochaetales</taxon>
        <taxon>Treponemataceae</taxon>
        <taxon>Treponema</taxon>
    </lineage>
</organism>
<dbReference type="Proteomes" id="UP000009223">
    <property type="component" value="Chromosome"/>
</dbReference>
<evidence type="ECO:0000313" key="5">
    <source>
        <dbReference type="EMBL" id="AEF84157.1"/>
    </source>
</evidence>
<reference evidence="6" key="1">
    <citation type="submission" date="2009-12" db="EMBL/GenBank/DDBJ databases">
        <title>Complete sequence of Treponema primitia strain ZAS-2.</title>
        <authorList>
            <person name="Tetu S.G."/>
            <person name="Matson E."/>
            <person name="Ren Q."/>
            <person name="Seshadri R."/>
            <person name="Elbourne L."/>
            <person name="Hassan K.A."/>
            <person name="Durkin A."/>
            <person name="Radune D."/>
            <person name="Mohamoud Y."/>
            <person name="Shay R."/>
            <person name="Jin S."/>
            <person name="Zhang X."/>
            <person name="Lucey K."/>
            <person name="Ballor N.R."/>
            <person name="Ottesen E."/>
            <person name="Rosenthal R."/>
            <person name="Allen A."/>
            <person name="Leadbetter J.R."/>
            <person name="Paulsen I.T."/>
        </authorList>
    </citation>
    <scope>NUCLEOTIDE SEQUENCE [LARGE SCALE GENOMIC DNA]</scope>
    <source>
        <strain evidence="6">ATCC BAA-887 / DSM 12427 / ZAS-2</strain>
    </source>
</reference>
<dbReference type="PANTHER" id="PTHR33376">
    <property type="match status" value="1"/>
</dbReference>
<dbReference type="Gene3D" id="3.40.190.170">
    <property type="entry name" value="Bacterial extracellular solute-binding protein, family 7"/>
    <property type="match status" value="1"/>
</dbReference>
<protein>
    <submittedName>
        <fullName evidence="5">Putative trap dicarboxylate transporter, dctp subunit</fullName>
    </submittedName>
</protein>
<evidence type="ECO:0000313" key="6">
    <source>
        <dbReference type="Proteomes" id="UP000009223"/>
    </source>
</evidence>
<dbReference type="InterPro" id="IPR038404">
    <property type="entry name" value="TRAP_DctP_sf"/>
</dbReference>
<dbReference type="GO" id="GO:0055085">
    <property type="term" value="P:transmembrane transport"/>
    <property type="evidence" value="ECO:0007669"/>
    <property type="project" value="InterPro"/>
</dbReference>
<dbReference type="PANTHER" id="PTHR33376:SF7">
    <property type="entry name" value="C4-DICARBOXYLATE-BINDING PROTEIN DCTB"/>
    <property type="match status" value="1"/>
</dbReference>
<feature type="signal peptide" evidence="4">
    <location>
        <begin position="1"/>
        <end position="23"/>
    </location>
</feature>
<comment type="similarity">
    <text evidence="1">Belongs to the bacterial solute-binding protein 7 family.</text>
</comment>
<reference evidence="5 6" key="2">
    <citation type="journal article" date="2011" name="ISME J.">
        <title>RNA-seq reveals cooperative metabolic interactions between two termite-gut spirochete species in co-culture.</title>
        <authorList>
            <person name="Rosenthal A.Z."/>
            <person name="Matson E.G."/>
            <person name="Eldar A."/>
            <person name="Leadbetter J.R."/>
        </authorList>
    </citation>
    <scope>NUCLEOTIDE SEQUENCE [LARGE SCALE GENOMIC DNA]</scope>
    <source>
        <strain evidence="6">ATCC BAA-887 / DSM 12427 / ZAS-2</strain>
    </source>
</reference>
<accession>F5YKP8</accession>
<keyword evidence="3 4" id="KW-0732">Signal</keyword>
<evidence type="ECO:0000256" key="3">
    <source>
        <dbReference type="ARBA" id="ARBA00022729"/>
    </source>
</evidence>
<dbReference type="KEGG" id="tpi:TREPR_0594"/>
<keyword evidence="6" id="KW-1185">Reference proteome</keyword>
<dbReference type="HOGENOM" id="CLU_036176_4_1_12"/>
<evidence type="ECO:0000256" key="1">
    <source>
        <dbReference type="ARBA" id="ARBA00009023"/>
    </source>
</evidence>
<sequence length="336" mass="36163">MKIVKVSLFALLAMVLAIGGVFAGGGQQGGTSGGKVAVTFAGTEGATSGQSRMMQEVADTLNATGRFDVKVYVAGALPGDTDNLVTQARLGVNLVVPSDPGRLASQFNIPDLNILMAPYVLTDYKLLEKLPQTALYKGWQAELEKQGLVLIADMFNGFRSFYTIKPVSKVADLSGLRLRGFGNAIGQALAKYLGYAQTTVNATDIYAGVQSKTLDGCEIQASTADSYRLYEVTPYLALTKHYMLQSSFVCGKALLDGMPAADRELFVKTVYDAAAKYSAIIAQEEQGYYDGFKTKGITVTEVDLAEFQKAIDPLYTNNDLKLTTGLKETLFRELGL</sequence>
<evidence type="ECO:0000256" key="2">
    <source>
        <dbReference type="ARBA" id="ARBA00022448"/>
    </source>
</evidence>
<keyword evidence="2" id="KW-0813">Transport</keyword>
<dbReference type="Pfam" id="PF03480">
    <property type="entry name" value="DctP"/>
    <property type="match status" value="1"/>
</dbReference>
<proteinExistence type="inferred from homology"/>
<name>F5YKP8_TREPZ</name>
<feature type="chain" id="PRO_5003336087" evidence="4">
    <location>
        <begin position="24"/>
        <end position="336"/>
    </location>
</feature>
<dbReference type="STRING" id="545694.TREPR_0594"/>
<gene>
    <name evidence="5" type="ordered locus">TREPR_0594</name>
</gene>